<evidence type="ECO:0008006" key="3">
    <source>
        <dbReference type="Google" id="ProtNLM"/>
    </source>
</evidence>
<dbReference type="AlphaFoldDB" id="A0AAV7I747"/>
<reference evidence="1 2" key="1">
    <citation type="journal article" date="2021" name="J. Hered.">
        <title>A chromosome-level genome assembly of the parasitoid wasp, Cotesia glomerata (Hymenoptera: Braconidae).</title>
        <authorList>
            <person name="Pinto B.J."/>
            <person name="Weis J.J."/>
            <person name="Gamble T."/>
            <person name="Ode P.J."/>
            <person name="Paul R."/>
            <person name="Zaspel J.M."/>
        </authorList>
    </citation>
    <scope>NUCLEOTIDE SEQUENCE [LARGE SCALE GENOMIC DNA]</scope>
    <source>
        <strain evidence="1">CgM1</strain>
    </source>
</reference>
<proteinExistence type="predicted"/>
<accession>A0AAV7I747</accession>
<keyword evidence="2" id="KW-1185">Reference proteome</keyword>
<name>A0AAV7I747_COTGL</name>
<protein>
    <recommendedName>
        <fullName evidence="3">Phorbol-ester/DAG-type domain-containing protein</fullName>
    </recommendedName>
</protein>
<dbReference type="EMBL" id="JAHXZJ010002237">
    <property type="protein sequence ID" value="KAH0546488.1"/>
    <property type="molecule type" value="Genomic_DNA"/>
</dbReference>
<evidence type="ECO:0000313" key="2">
    <source>
        <dbReference type="Proteomes" id="UP000826195"/>
    </source>
</evidence>
<dbReference type="Proteomes" id="UP000826195">
    <property type="component" value="Unassembled WGS sequence"/>
</dbReference>
<feature type="non-terminal residue" evidence="1">
    <location>
        <position position="192"/>
    </location>
</feature>
<gene>
    <name evidence="1" type="ORF">KQX54_010388</name>
</gene>
<sequence>MSRVCRGCSGNIATDSVNCQVCLATYHPSCAKSTNVLPNGGFQRCCGIKKSFSHDDLRKLIREENTVIETRIRAKINKVQGSVDVLSKLISERLSEVEAENRALGDRVITLEEKVNINTDKINASGNLPQGDEEFIFEEIEERLTRRNNVILFNFPESAHMDIESRSIADSVLVNKFCSARDVGVPSSQFRI</sequence>
<comment type="caution">
    <text evidence="1">The sequence shown here is derived from an EMBL/GenBank/DDBJ whole genome shotgun (WGS) entry which is preliminary data.</text>
</comment>
<evidence type="ECO:0000313" key="1">
    <source>
        <dbReference type="EMBL" id="KAH0546488.1"/>
    </source>
</evidence>
<organism evidence="1 2">
    <name type="scientific">Cotesia glomerata</name>
    <name type="common">Lepidopteran parasitic wasp</name>
    <name type="synonym">Apanteles glomeratus</name>
    <dbReference type="NCBI Taxonomy" id="32391"/>
    <lineage>
        <taxon>Eukaryota</taxon>
        <taxon>Metazoa</taxon>
        <taxon>Ecdysozoa</taxon>
        <taxon>Arthropoda</taxon>
        <taxon>Hexapoda</taxon>
        <taxon>Insecta</taxon>
        <taxon>Pterygota</taxon>
        <taxon>Neoptera</taxon>
        <taxon>Endopterygota</taxon>
        <taxon>Hymenoptera</taxon>
        <taxon>Apocrita</taxon>
        <taxon>Ichneumonoidea</taxon>
        <taxon>Braconidae</taxon>
        <taxon>Microgastrinae</taxon>
        <taxon>Cotesia</taxon>
    </lineage>
</organism>